<dbReference type="NCBIfam" id="TIGR01755">
    <property type="entry name" value="flav_wrbA"/>
    <property type="match status" value="1"/>
</dbReference>
<evidence type="ECO:0000259" key="2">
    <source>
        <dbReference type="PROSITE" id="PS50902"/>
    </source>
</evidence>
<dbReference type="GO" id="GO:0003955">
    <property type="term" value="F:NAD(P)H dehydrogenase (quinone) activity"/>
    <property type="evidence" value="ECO:0007669"/>
    <property type="project" value="InterPro"/>
</dbReference>
<organism evidence="3 4">
    <name type="scientific">Neolewinella xylanilytica</name>
    <dbReference type="NCBI Taxonomy" id="1514080"/>
    <lineage>
        <taxon>Bacteria</taxon>
        <taxon>Pseudomonadati</taxon>
        <taxon>Bacteroidota</taxon>
        <taxon>Saprospiria</taxon>
        <taxon>Saprospirales</taxon>
        <taxon>Lewinellaceae</taxon>
        <taxon>Neolewinella</taxon>
    </lineage>
</organism>
<dbReference type="GO" id="GO:0010181">
    <property type="term" value="F:FMN binding"/>
    <property type="evidence" value="ECO:0007669"/>
    <property type="project" value="InterPro"/>
</dbReference>
<dbReference type="PANTHER" id="PTHR30546:SF23">
    <property type="entry name" value="FLAVOPROTEIN-LIKE PROTEIN YCP4-RELATED"/>
    <property type="match status" value="1"/>
</dbReference>
<feature type="domain" description="Flavodoxin-like" evidence="2">
    <location>
        <begin position="5"/>
        <end position="199"/>
    </location>
</feature>
<dbReference type="InterPro" id="IPR010089">
    <property type="entry name" value="Flavoprotein_WrbA-like"/>
</dbReference>
<dbReference type="PANTHER" id="PTHR30546">
    <property type="entry name" value="FLAVODOXIN-RELATED PROTEIN WRBA-RELATED"/>
    <property type="match status" value="1"/>
</dbReference>
<evidence type="ECO:0000256" key="1">
    <source>
        <dbReference type="ARBA" id="ARBA00006961"/>
    </source>
</evidence>
<dbReference type="AlphaFoldDB" id="A0A2S6IBL3"/>
<dbReference type="SUPFAM" id="SSF52218">
    <property type="entry name" value="Flavoproteins"/>
    <property type="match status" value="1"/>
</dbReference>
<dbReference type="NCBIfam" id="NF002999">
    <property type="entry name" value="PRK03767.1"/>
    <property type="match status" value="1"/>
</dbReference>
<dbReference type="InterPro" id="IPR005025">
    <property type="entry name" value="FMN_Rdtase-like_dom"/>
</dbReference>
<protein>
    <submittedName>
        <fullName evidence="3">NAD(P)H dehydrogenase (Quinone)</fullName>
    </submittedName>
</protein>
<dbReference type="InterPro" id="IPR029039">
    <property type="entry name" value="Flavoprotein-like_sf"/>
</dbReference>
<proteinExistence type="inferred from homology"/>
<comment type="caution">
    <text evidence="3">The sequence shown here is derived from an EMBL/GenBank/DDBJ whole genome shotgun (WGS) entry which is preliminary data.</text>
</comment>
<dbReference type="Proteomes" id="UP000237662">
    <property type="component" value="Unassembled WGS sequence"/>
</dbReference>
<gene>
    <name evidence="3" type="ORF">CLV84_1862</name>
</gene>
<dbReference type="PROSITE" id="PS50902">
    <property type="entry name" value="FLAVODOXIN_LIKE"/>
    <property type="match status" value="1"/>
</dbReference>
<accession>A0A2S6IBL3</accession>
<sequence length="210" mass="22827">MSAKILITFYSTYGHTFQLAQSVREGAEQAGAEVRLRRVAELPQAAEAMKNDENYQAAQKSMAHLEEVTHDDLRWADGIAWGTPTRYGNMAAQVKQFIDTTSPLWSKGELEDKASGVFVSTATQHGGQEATILSFHIPLLHLGMILVGSPYGQNPTLFNVSEIHGGSPYGPSTIAGGDGSLQPKEGDLIMSKRLGERLTKVATQLKSLRK</sequence>
<evidence type="ECO:0000313" key="3">
    <source>
        <dbReference type="EMBL" id="PPK88888.1"/>
    </source>
</evidence>
<dbReference type="GO" id="GO:0016020">
    <property type="term" value="C:membrane"/>
    <property type="evidence" value="ECO:0007669"/>
    <property type="project" value="TreeGrafter"/>
</dbReference>
<comment type="similarity">
    <text evidence="1">Belongs to the WrbA family.</text>
</comment>
<dbReference type="OrthoDB" id="9806350at2"/>
<evidence type="ECO:0000313" key="4">
    <source>
        <dbReference type="Proteomes" id="UP000237662"/>
    </source>
</evidence>
<dbReference type="Pfam" id="PF03358">
    <property type="entry name" value="FMN_red"/>
    <property type="match status" value="1"/>
</dbReference>
<keyword evidence="4" id="KW-1185">Reference proteome</keyword>
<dbReference type="FunFam" id="3.40.50.360:FF:000001">
    <property type="entry name" value="NAD(P)H dehydrogenase (Quinone) FQR1-like"/>
    <property type="match status" value="1"/>
</dbReference>
<dbReference type="Gene3D" id="3.40.50.360">
    <property type="match status" value="1"/>
</dbReference>
<reference evidence="3 4" key="1">
    <citation type="submission" date="2018-02" db="EMBL/GenBank/DDBJ databases">
        <title>Genomic Encyclopedia of Archaeal and Bacterial Type Strains, Phase II (KMG-II): from individual species to whole genera.</title>
        <authorList>
            <person name="Goeker M."/>
        </authorList>
    </citation>
    <scope>NUCLEOTIDE SEQUENCE [LARGE SCALE GENOMIC DNA]</scope>
    <source>
        <strain evidence="3 4">DSM 29526</strain>
    </source>
</reference>
<dbReference type="EMBL" id="PTJC01000005">
    <property type="protein sequence ID" value="PPK88888.1"/>
    <property type="molecule type" value="Genomic_DNA"/>
</dbReference>
<dbReference type="RefSeq" id="WP_104419416.1">
    <property type="nucleotide sequence ID" value="NZ_PTJC01000005.1"/>
</dbReference>
<dbReference type="InterPro" id="IPR008254">
    <property type="entry name" value="Flavodoxin/NO_synth"/>
</dbReference>
<name>A0A2S6IBL3_9BACT</name>